<dbReference type="RefSeq" id="XP_003322507.2">
    <property type="nucleotide sequence ID" value="XM_003322459.2"/>
</dbReference>
<evidence type="ECO:0000259" key="1">
    <source>
        <dbReference type="Pfam" id="PF24626"/>
    </source>
</evidence>
<dbReference type="InterPro" id="IPR056924">
    <property type="entry name" value="SH3_Tf2-1"/>
</dbReference>
<proteinExistence type="predicted"/>
<dbReference type="OrthoDB" id="2506707at2759"/>
<dbReference type="VEuPathDB" id="FungiDB:PGTG_04044"/>
<evidence type="ECO:0000313" key="3">
    <source>
        <dbReference type="Proteomes" id="UP000008783"/>
    </source>
</evidence>
<sequence>MRLGPNVGRAGLHANCRPTPLQQIGVQARTPICAWRADWPSVARRVLLLASLSLTQAIQHNKHTKDQLPLTPDSWALLDSADWRGRHQGGVDKLKERFEGPYRVLRVSNHGQDVELELPEGDCRHPTFHISKLKAYHIPEDGEHMEAQK</sequence>
<dbReference type="Pfam" id="PF24626">
    <property type="entry name" value="SH3_Tf2-1"/>
    <property type="match status" value="1"/>
</dbReference>
<dbReference type="AlphaFoldDB" id="E3K1B3"/>
<gene>
    <name evidence="2" type="ORF">PGTG_04044</name>
</gene>
<dbReference type="Proteomes" id="UP000008783">
    <property type="component" value="Unassembled WGS sequence"/>
</dbReference>
<protein>
    <recommendedName>
        <fullName evidence="1">Tf2-1-like SH3-like domain-containing protein</fullName>
    </recommendedName>
</protein>
<dbReference type="KEGG" id="pgr:PGTG_04044"/>
<reference key="1">
    <citation type="submission" date="2007-01" db="EMBL/GenBank/DDBJ databases">
        <title>The Genome Sequence of Puccinia graminis f. sp. tritici Strain CRL 75-36-700-3.</title>
        <authorList>
            <consortium name="The Broad Institute Genome Sequencing Platform"/>
            <person name="Birren B."/>
            <person name="Lander E."/>
            <person name="Galagan J."/>
            <person name="Nusbaum C."/>
            <person name="Devon K."/>
            <person name="Cuomo C."/>
            <person name="Jaffe D."/>
            <person name="Butler J."/>
            <person name="Alvarez P."/>
            <person name="Gnerre S."/>
            <person name="Grabherr M."/>
            <person name="Mauceli E."/>
            <person name="Brockman W."/>
            <person name="Young S."/>
            <person name="LaButti K."/>
            <person name="Sykes S."/>
            <person name="DeCaprio D."/>
            <person name="Crawford M."/>
            <person name="Koehrsen M."/>
            <person name="Engels R."/>
            <person name="Montgomery P."/>
            <person name="Pearson M."/>
            <person name="Howarth C."/>
            <person name="Larson L."/>
            <person name="White J."/>
            <person name="Zeng Q."/>
            <person name="Kodira C."/>
            <person name="Yandava C."/>
            <person name="Alvarado L."/>
            <person name="O'Leary S."/>
            <person name="Szabo L."/>
            <person name="Dean R."/>
            <person name="Schein J."/>
        </authorList>
    </citation>
    <scope>NUCLEOTIDE SEQUENCE</scope>
    <source>
        <strain>CRL 75-36-700-3</strain>
    </source>
</reference>
<accession>E3K1B3</accession>
<organism evidence="2 3">
    <name type="scientific">Puccinia graminis f. sp. tritici (strain CRL 75-36-700-3 / race SCCL)</name>
    <name type="common">Black stem rust fungus</name>
    <dbReference type="NCBI Taxonomy" id="418459"/>
    <lineage>
        <taxon>Eukaryota</taxon>
        <taxon>Fungi</taxon>
        <taxon>Dikarya</taxon>
        <taxon>Basidiomycota</taxon>
        <taxon>Pucciniomycotina</taxon>
        <taxon>Pucciniomycetes</taxon>
        <taxon>Pucciniales</taxon>
        <taxon>Pucciniaceae</taxon>
        <taxon>Puccinia</taxon>
    </lineage>
</organism>
<name>E3K1B3_PUCGT</name>
<dbReference type="InParanoid" id="E3K1B3"/>
<keyword evidence="3" id="KW-1185">Reference proteome</keyword>
<dbReference type="EMBL" id="DS178269">
    <property type="protein sequence ID" value="EFP78088.2"/>
    <property type="molecule type" value="Genomic_DNA"/>
</dbReference>
<dbReference type="GeneID" id="10541558"/>
<reference evidence="3" key="2">
    <citation type="journal article" date="2011" name="Proc. Natl. Acad. Sci. U.S.A.">
        <title>Obligate biotrophy features unraveled by the genomic analysis of rust fungi.</title>
        <authorList>
            <person name="Duplessis S."/>
            <person name="Cuomo C.A."/>
            <person name="Lin Y.-C."/>
            <person name="Aerts A."/>
            <person name="Tisserant E."/>
            <person name="Veneault-Fourrey C."/>
            <person name="Joly D.L."/>
            <person name="Hacquard S."/>
            <person name="Amselem J."/>
            <person name="Cantarel B.L."/>
            <person name="Chiu R."/>
            <person name="Coutinho P.M."/>
            <person name="Feau N."/>
            <person name="Field M."/>
            <person name="Frey P."/>
            <person name="Gelhaye E."/>
            <person name="Goldberg J."/>
            <person name="Grabherr M.G."/>
            <person name="Kodira C.D."/>
            <person name="Kohler A."/>
            <person name="Kuees U."/>
            <person name="Lindquist E.A."/>
            <person name="Lucas S.M."/>
            <person name="Mago R."/>
            <person name="Mauceli E."/>
            <person name="Morin E."/>
            <person name="Murat C."/>
            <person name="Pangilinan J.L."/>
            <person name="Park R."/>
            <person name="Pearson M."/>
            <person name="Quesneville H."/>
            <person name="Rouhier N."/>
            <person name="Sakthikumar S."/>
            <person name="Salamov A.A."/>
            <person name="Schmutz J."/>
            <person name="Selles B."/>
            <person name="Shapiro H."/>
            <person name="Tanguay P."/>
            <person name="Tuskan G.A."/>
            <person name="Henrissat B."/>
            <person name="Van de Peer Y."/>
            <person name="Rouze P."/>
            <person name="Ellis J.G."/>
            <person name="Dodds P.N."/>
            <person name="Schein J.E."/>
            <person name="Zhong S."/>
            <person name="Hamelin R.C."/>
            <person name="Grigoriev I.V."/>
            <person name="Szabo L.J."/>
            <person name="Martin F."/>
        </authorList>
    </citation>
    <scope>NUCLEOTIDE SEQUENCE [LARGE SCALE GENOMIC DNA]</scope>
    <source>
        <strain evidence="3">CRL 75-36-700-3 / race SCCL</strain>
    </source>
</reference>
<dbReference type="HOGENOM" id="CLU_1750619_0_0_1"/>
<feature type="domain" description="Tf2-1-like SH3-like" evidence="1">
    <location>
        <begin position="90"/>
        <end position="137"/>
    </location>
</feature>
<evidence type="ECO:0000313" key="2">
    <source>
        <dbReference type="EMBL" id="EFP78088.2"/>
    </source>
</evidence>